<organism evidence="3 4">
    <name type="scientific">Basidiobolus meristosporus CBS 931.73</name>
    <dbReference type="NCBI Taxonomy" id="1314790"/>
    <lineage>
        <taxon>Eukaryota</taxon>
        <taxon>Fungi</taxon>
        <taxon>Fungi incertae sedis</taxon>
        <taxon>Zoopagomycota</taxon>
        <taxon>Entomophthoromycotina</taxon>
        <taxon>Basidiobolomycetes</taxon>
        <taxon>Basidiobolales</taxon>
        <taxon>Basidiobolaceae</taxon>
        <taxon>Basidiobolus</taxon>
    </lineage>
</organism>
<dbReference type="Pfam" id="PF00226">
    <property type="entry name" value="DnaJ"/>
    <property type="match status" value="1"/>
</dbReference>
<dbReference type="FunCoup" id="A0A1Y1Y170">
    <property type="interactions" value="429"/>
</dbReference>
<dbReference type="SUPFAM" id="SSF46565">
    <property type="entry name" value="Chaperone J-domain"/>
    <property type="match status" value="1"/>
</dbReference>
<dbReference type="Proteomes" id="UP000193498">
    <property type="component" value="Unassembled WGS sequence"/>
</dbReference>
<dbReference type="CDD" id="cd06257">
    <property type="entry name" value="DnaJ"/>
    <property type="match status" value="1"/>
</dbReference>
<dbReference type="GO" id="GO:0042407">
    <property type="term" value="P:cristae formation"/>
    <property type="evidence" value="ECO:0007669"/>
    <property type="project" value="TreeGrafter"/>
</dbReference>
<keyword evidence="1" id="KW-0143">Chaperone</keyword>
<dbReference type="PANTHER" id="PTHR44157">
    <property type="entry name" value="DNAJ HOMOLOG SUBFAMILY C MEMBER 11"/>
    <property type="match status" value="1"/>
</dbReference>
<evidence type="ECO:0000259" key="2">
    <source>
        <dbReference type="PROSITE" id="PS50076"/>
    </source>
</evidence>
<protein>
    <submittedName>
        <fullName evidence="3">DnaJ-domain-containing protein</fullName>
    </submittedName>
</protein>
<reference evidence="3 4" key="1">
    <citation type="submission" date="2016-07" db="EMBL/GenBank/DDBJ databases">
        <title>Pervasive Adenine N6-methylation of Active Genes in Fungi.</title>
        <authorList>
            <consortium name="DOE Joint Genome Institute"/>
            <person name="Mondo S.J."/>
            <person name="Dannebaum R.O."/>
            <person name="Kuo R.C."/>
            <person name="Labutti K."/>
            <person name="Haridas S."/>
            <person name="Kuo A."/>
            <person name="Salamov A."/>
            <person name="Ahrendt S.R."/>
            <person name="Lipzen A."/>
            <person name="Sullivan W."/>
            <person name="Andreopoulos W.B."/>
            <person name="Clum A."/>
            <person name="Lindquist E."/>
            <person name="Daum C."/>
            <person name="Ramamoorthy G.K."/>
            <person name="Gryganskyi A."/>
            <person name="Culley D."/>
            <person name="Magnuson J.K."/>
            <person name="James T.Y."/>
            <person name="O'Malley M.A."/>
            <person name="Stajich J.E."/>
            <person name="Spatafora J.W."/>
            <person name="Visel A."/>
            <person name="Grigoriev I.V."/>
        </authorList>
    </citation>
    <scope>NUCLEOTIDE SEQUENCE [LARGE SCALE GENOMIC DNA]</scope>
    <source>
        <strain evidence="3 4">CBS 931.73</strain>
    </source>
</reference>
<dbReference type="InParanoid" id="A0A1Y1Y170"/>
<dbReference type="InterPro" id="IPR036869">
    <property type="entry name" value="J_dom_sf"/>
</dbReference>
<dbReference type="SMART" id="SM00271">
    <property type="entry name" value="DnaJ"/>
    <property type="match status" value="1"/>
</dbReference>
<dbReference type="InterPro" id="IPR055225">
    <property type="entry name" value="DNAJC11-like_beta-barrel"/>
</dbReference>
<gene>
    <name evidence="3" type="ORF">K493DRAFT_317086</name>
</gene>
<dbReference type="PANTHER" id="PTHR44157:SF1">
    <property type="entry name" value="DNAJ HOMOLOG SUBFAMILY C MEMBER 11"/>
    <property type="match status" value="1"/>
</dbReference>
<evidence type="ECO:0000313" key="4">
    <source>
        <dbReference type="Proteomes" id="UP000193498"/>
    </source>
</evidence>
<sequence>MDPSLAPETVGDAFDQDLEEQSLDFQKLLRTPVSDYYGLLSIPKTANLEEIEAAYKNACASLHPNNYSEQELKDLAQVRFEAVQRAYDVLVSVEKRPIYDQYGEKGLNSTGEVGPRIKTPKEMEEEYERMIQRIHEKELENIVNTKSQINLGLDMSSVFDPYFTRYNEPGLMSRLSKCGISQLELKHSIQTNLSDKTVAILRGNMNTRKGMGGGNILGTVRHTFNPHLWAEFTTSLFDPKFVGAKVFHTLSANSFLVGETYTGTWRAPPVVRLTAGRRIGEETTGYVKFKSGQYSIGPWGEYYGNVFDFEQEFSTAAVGMSRQNRNSKCSVEFQAGAGMSRISFSYIRKLNAATNVRAALNCTTNGIIAAIGGDTKVSEHNRVGLAVESGDSNGVTLKLRLSRLGQRLSLPIMLTPEFDLSFTLWAIAAPSVSFYLLDRLWLSPRRKRLAIEKIETLRSHHNEYLEERKKEAVDAMRLMKEAVGRKQQQEDSKNGLVITQALYGNFEESRTIDVTIAVQALVNNSQLIIAGGHSKSNIIGFYDPCFGSRKQLNISYKFQGQEHQVTIGDTSPLACPIREHMRGPHY</sequence>
<dbReference type="STRING" id="1314790.A0A1Y1Y170"/>
<dbReference type="InterPro" id="IPR024586">
    <property type="entry name" value="DnaJ-like_C11_C"/>
</dbReference>
<dbReference type="InterPro" id="IPR052243">
    <property type="entry name" value="Mito_inner_membrane_organizer"/>
</dbReference>
<name>A0A1Y1Y170_9FUNG</name>
<proteinExistence type="predicted"/>
<dbReference type="Pfam" id="PF22774">
    <property type="entry name" value="DNAJC11_beta-barrel"/>
    <property type="match status" value="1"/>
</dbReference>
<dbReference type="InterPro" id="IPR001623">
    <property type="entry name" value="DnaJ_domain"/>
</dbReference>
<dbReference type="PROSITE" id="PS50076">
    <property type="entry name" value="DNAJ_2"/>
    <property type="match status" value="1"/>
</dbReference>
<accession>A0A1Y1Y170</accession>
<dbReference type="EMBL" id="MCFE01000310">
    <property type="protein sequence ID" value="ORX91718.1"/>
    <property type="molecule type" value="Genomic_DNA"/>
</dbReference>
<evidence type="ECO:0000256" key="1">
    <source>
        <dbReference type="ARBA" id="ARBA00023186"/>
    </source>
</evidence>
<keyword evidence="4" id="KW-1185">Reference proteome</keyword>
<dbReference type="PRINTS" id="PR00625">
    <property type="entry name" value="JDOMAIN"/>
</dbReference>
<dbReference type="OrthoDB" id="10250354at2759"/>
<feature type="domain" description="J" evidence="2">
    <location>
        <begin position="35"/>
        <end position="103"/>
    </location>
</feature>
<comment type="caution">
    <text evidence="3">The sequence shown here is derived from an EMBL/GenBank/DDBJ whole genome shotgun (WGS) entry which is preliminary data.</text>
</comment>
<dbReference type="AlphaFoldDB" id="A0A1Y1Y170"/>
<dbReference type="Pfam" id="PF11875">
    <property type="entry name" value="DnaJ-like_C11_C"/>
    <property type="match status" value="1"/>
</dbReference>
<dbReference type="Gene3D" id="1.10.287.110">
    <property type="entry name" value="DnaJ domain"/>
    <property type="match status" value="1"/>
</dbReference>
<dbReference type="GO" id="GO:0005739">
    <property type="term" value="C:mitochondrion"/>
    <property type="evidence" value="ECO:0007669"/>
    <property type="project" value="GOC"/>
</dbReference>
<evidence type="ECO:0000313" key="3">
    <source>
        <dbReference type="EMBL" id="ORX91718.1"/>
    </source>
</evidence>